<evidence type="ECO:0000256" key="1">
    <source>
        <dbReference type="SAM" id="Phobius"/>
    </source>
</evidence>
<keyword evidence="1" id="KW-1133">Transmembrane helix</keyword>
<gene>
    <name evidence="2" type="ORF">HLUCCX10_03690</name>
</gene>
<evidence type="ECO:0000313" key="2">
    <source>
        <dbReference type="EMBL" id="KPQ19068.1"/>
    </source>
</evidence>
<feature type="transmembrane region" description="Helical" evidence="1">
    <location>
        <begin position="40"/>
        <end position="57"/>
    </location>
</feature>
<dbReference type="Proteomes" id="UP000050421">
    <property type="component" value="Unassembled WGS sequence"/>
</dbReference>
<keyword evidence="1" id="KW-0812">Transmembrane</keyword>
<dbReference type="EMBL" id="LJXT01000015">
    <property type="protein sequence ID" value="KPQ19068.1"/>
    <property type="molecule type" value="Genomic_DNA"/>
</dbReference>
<name>A0A0P7YE51_9BACT</name>
<protein>
    <submittedName>
        <fullName evidence="2">Uncharacterized protein</fullName>
    </submittedName>
</protein>
<accession>A0A0P7YE51</accession>
<proteinExistence type="predicted"/>
<comment type="caution">
    <text evidence="2">The sequence shown here is derived from an EMBL/GenBank/DDBJ whole genome shotgun (WGS) entry which is preliminary data.</text>
</comment>
<dbReference type="PATRIC" id="fig|1305737.6.peg.1379"/>
<organism evidence="2 3">
    <name type="scientific">Algoriphagus marincola HL-49</name>
    <dbReference type="NCBI Taxonomy" id="1305737"/>
    <lineage>
        <taxon>Bacteria</taxon>
        <taxon>Pseudomonadati</taxon>
        <taxon>Bacteroidota</taxon>
        <taxon>Cytophagia</taxon>
        <taxon>Cytophagales</taxon>
        <taxon>Cyclobacteriaceae</taxon>
        <taxon>Algoriphagus</taxon>
    </lineage>
</organism>
<keyword evidence="1" id="KW-0472">Membrane</keyword>
<reference evidence="2 3" key="1">
    <citation type="submission" date="2015-09" db="EMBL/GenBank/DDBJ databases">
        <title>Identification and resolution of microdiversity through metagenomic sequencing of parallel consortia.</title>
        <authorList>
            <person name="Nelson W.C."/>
            <person name="Romine M.F."/>
            <person name="Lindemann S.R."/>
        </authorList>
    </citation>
    <scope>NUCLEOTIDE SEQUENCE [LARGE SCALE GENOMIC DNA]</scope>
    <source>
        <strain evidence="2">HL-49</strain>
    </source>
</reference>
<dbReference type="STRING" id="1305737.GCA_000526355_00334"/>
<sequence>MKSKSQLIFLLGLGLMVAFRIISKIPFFESEIAGFDGGKLLKIIVGLVFVVSTFLIYKKSKNQVS</sequence>
<evidence type="ECO:0000313" key="3">
    <source>
        <dbReference type="Proteomes" id="UP000050421"/>
    </source>
</evidence>
<dbReference type="AlphaFoldDB" id="A0A0P7YE51"/>